<dbReference type="SUPFAM" id="SSF55874">
    <property type="entry name" value="ATPase domain of HSP90 chaperone/DNA topoisomerase II/histidine kinase"/>
    <property type="match status" value="1"/>
</dbReference>
<accession>A0ABS2Q6L0</accession>
<comment type="caution">
    <text evidence="10">The sequence shown here is derived from an EMBL/GenBank/DDBJ whole genome shotgun (WGS) entry which is preliminary data.</text>
</comment>
<feature type="transmembrane region" description="Helical" evidence="7">
    <location>
        <begin position="125"/>
        <end position="145"/>
    </location>
</feature>
<keyword evidence="3 10" id="KW-0808">Transferase</keyword>
<dbReference type="InterPro" id="IPR011712">
    <property type="entry name" value="Sig_transdc_His_kin_sub3_dim/P"/>
</dbReference>
<feature type="transmembrane region" description="Helical" evidence="7">
    <location>
        <begin position="151"/>
        <end position="169"/>
    </location>
</feature>
<evidence type="ECO:0000256" key="4">
    <source>
        <dbReference type="ARBA" id="ARBA00022777"/>
    </source>
</evidence>
<dbReference type="Pfam" id="PF02518">
    <property type="entry name" value="HATPase_c"/>
    <property type="match status" value="1"/>
</dbReference>
<evidence type="ECO:0000256" key="7">
    <source>
        <dbReference type="SAM" id="Phobius"/>
    </source>
</evidence>
<keyword evidence="11" id="KW-1185">Reference proteome</keyword>
<dbReference type="InterPro" id="IPR050482">
    <property type="entry name" value="Sensor_HK_TwoCompSys"/>
</dbReference>
<dbReference type="Gene3D" id="1.20.5.1930">
    <property type="match status" value="1"/>
</dbReference>
<feature type="domain" description="Histidine kinase/HSP90-like ATPase" evidence="8">
    <location>
        <begin position="311"/>
        <end position="398"/>
    </location>
</feature>
<feature type="transmembrane region" description="Helical" evidence="7">
    <location>
        <begin position="77"/>
        <end position="95"/>
    </location>
</feature>
<reference evidence="10 11" key="1">
    <citation type="submission" date="2021-01" db="EMBL/GenBank/DDBJ databases">
        <title>Genomic Encyclopedia of Type Strains, Phase IV (KMG-IV): sequencing the most valuable type-strain genomes for metagenomic binning, comparative biology and taxonomic classification.</title>
        <authorList>
            <person name="Goeker M."/>
        </authorList>
    </citation>
    <scope>NUCLEOTIDE SEQUENCE [LARGE SCALE GENOMIC DNA]</scope>
    <source>
        <strain evidence="10 11">DSM 100968</strain>
    </source>
</reference>
<gene>
    <name evidence="10" type="ORF">JOC27_000266</name>
</gene>
<keyword evidence="7" id="KW-1133">Transmembrane helix</keyword>
<dbReference type="Proteomes" id="UP000823201">
    <property type="component" value="Unassembled WGS sequence"/>
</dbReference>
<keyword evidence="4 10" id="KW-0418">Kinase</keyword>
<dbReference type="RefSeq" id="WP_205005194.1">
    <property type="nucleotide sequence ID" value="NZ_CBCRXA010000002.1"/>
</dbReference>
<evidence type="ECO:0000259" key="9">
    <source>
        <dbReference type="Pfam" id="PF07730"/>
    </source>
</evidence>
<feature type="transmembrane region" description="Helical" evidence="7">
    <location>
        <begin position="21"/>
        <end position="42"/>
    </location>
</feature>
<evidence type="ECO:0000259" key="8">
    <source>
        <dbReference type="Pfam" id="PF02518"/>
    </source>
</evidence>
<feature type="transmembrane region" description="Helical" evidence="7">
    <location>
        <begin position="101"/>
        <end position="118"/>
    </location>
</feature>
<dbReference type="EMBL" id="JAFBEV010000002">
    <property type="protein sequence ID" value="MBM7656829.1"/>
    <property type="molecule type" value="Genomic_DNA"/>
</dbReference>
<evidence type="ECO:0000256" key="5">
    <source>
        <dbReference type="ARBA" id="ARBA00023012"/>
    </source>
</evidence>
<dbReference type="InterPro" id="IPR003594">
    <property type="entry name" value="HATPase_dom"/>
</dbReference>
<feature type="domain" description="Signal transduction histidine kinase subgroup 3 dimerisation and phosphoacceptor" evidence="9">
    <location>
        <begin position="201"/>
        <end position="266"/>
    </location>
</feature>
<feature type="transmembrane region" description="Helical" evidence="7">
    <location>
        <begin position="48"/>
        <end position="70"/>
    </location>
</feature>
<dbReference type="EC" id="2.7.13.3" evidence="2"/>
<protein>
    <recommendedName>
        <fullName evidence="2">histidine kinase</fullName>
        <ecNumber evidence="2">2.7.13.3</ecNumber>
    </recommendedName>
</protein>
<keyword evidence="5" id="KW-0902">Two-component regulatory system</keyword>
<comment type="catalytic activity">
    <reaction evidence="1">
        <text>ATP + protein L-histidine = ADP + protein N-phospho-L-histidine.</text>
        <dbReference type="EC" id="2.7.13.3"/>
    </reaction>
</comment>
<keyword evidence="6" id="KW-0175">Coiled coil</keyword>
<dbReference type="PANTHER" id="PTHR24421:SF55">
    <property type="entry name" value="SENSOR HISTIDINE KINASE YDFH"/>
    <property type="match status" value="1"/>
</dbReference>
<organism evidence="10 11">
    <name type="scientific">Sporolactobacillus spathodeae</name>
    <dbReference type="NCBI Taxonomy" id="1465502"/>
    <lineage>
        <taxon>Bacteria</taxon>
        <taxon>Bacillati</taxon>
        <taxon>Bacillota</taxon>
        <taxon>Bacilli</taxon>
        <taxon>Bacillales</taxon>
        <taxon>Sporolactobacillaceae</taxon>
        <taxon>Sporolactobacillus</taxon>
    </lineage>
</organism>
<dbReference type="GO" id="GO:0004673">
    <property type="term" value="F:protein histidine kinase activity"/>
    <property type="evidence" value="ECO:0007669"/>
    <property type="project" value="UniProtKB-EC"/>
</dbReference>
<evidence type="ECO:0000256" key="3">
    <source>
        <dbReference type="ARBA" id="ARBA00022679"/>
    </source>
</evidence>
<evidence type="ECO:0000313" key="10">
    <source>
        <dbReference type="EMBL" id="MBM7656829.1"/>
    </source>
</evidence>
<dbReference type="InterPro" id="IPR036890">
    <property type="entry name" value="HATPase_C_sf"/>
</dbReference>
<dbReference type="CDD" id="cd16917">
    <property type="entry name" value="HATPase_UhpB-NarQ-NarX-like"/>
    <property type="match status" value="1"/>
</dbReference>
<sequence length="399" mass="45680">MKKDNRPIMSFNSDSYMVSPLRIATVLWSIAIYIGSLMLQHIFDKSMIGILFFTLLLVVPLNCFLFWFSFLFTKKWVWLYFILHGGLVFTSALLIPNGSPVLLIGLIPILVAQSMTVFQKKRKALVIFCIFYSLYCIVISANYGLQRLPMFILIFLLILVIVSFYSIIYSRQVDARMRMEYYVRELEAAQLKVEELTLANERHRIARDLHDTLAQGLAGLIMQLEAVDAHLQKENYMRAEEIIKQSMIRARETLSNARLAIDNLRAEVIEKVSFEQAALKKIKEFTNLTSIQTNYKIDPLPKLSPLKLEHMLYIFSECLTNVAKHANAQKVKIVIKVQDKKIMMLIEDDGVGFKMRASGNNEGKYGLLGLRERTRLVDGKIDVNSVIGKGTKIEISVPI</sequence>
<evidence type="ECO:0000313" key="11">
    <source>
        <dbReference type="Proteomes" id="UP000823201"/>
    </source>
</evidence>
<proteinExistence type="predicted"/>
<evidence type="ECO:0000256" key="2">
    <source>
        <dbReference type="ARBA" id="ARBA00012438"/>
    </source>
</evidence>
<keyword evidence="7" id="KW-0812">Transmembrane</keyword>
<evidence type="ECO:0000256" key="6">
    <source>
        <dbReference type="SAM" id="Coils"/>
    </source>
</evidence>
<name>A0ABS2Q6L0_9BACL</name>
<feature type="coiled-coil region" evidence="6">
    <location>
        <begin position="179"/>
        <end position="206"/>
    </location>
</feature>
<dbReference type="Gene3D" id="3.30.565.10">
    <property type="entry name" value="Histidine kinase-like ATPase, C-terminal domain"/>
    <property type="match status" value="1"/>
</dbReference>
<evidence type="ECO:0000256" key="1">
    <source>
        <dbReference type="ARBA" id="ARBA00000085"/>
    </source>
</evidence>
<dbReference type="Pfam" id="PF07730">
    <property type="entry name" value="HisKA_3"/>
    <property type="match status" value="1"/>
</dbReference>
<dbReference type="PANTHER" id="PTHR24421">
    <property type="entry name" value="NITRATE/NITRITE SENSOR PROTEIN NARX-RELATED"/>
    <property type="match status" value="1"/>
</dbReference>
<keyword evidence="7" id="KW-0472">Membrane</keyword>